<dbReference type="InterPro" id="IPR013857">
    <property type="entry name" value="NADH-UbQ_OxRdtase-assoc_prot30"/>
</dbReference>
<keyword evidence="4" id="KW-0143">Chaperone</keyword>
<accession>A0AAV5QK95</accession>
<protein>
    <recommendedName>
        <fullName evidence="5">NADH:ubiquinone oxidoreductase intermediate-associated protein 30 domain-containing protein</fullName>
    </recommendedName>
</protein>
<evidence type="ECO:0000256" key="2">
    <source>
        <dbReference type="ARBA" id="ARBA00007884"/>
    </source>
</evidence>
<evidence type="ECO:0000256" key="1">
    <source>
        <dbReference type="ARBA" id="ARBA00004173"/>
    </source>
</evidence>
<dbReference type="RefSeq" id="XP_064851790.1">
    <property type="nucleotide sequence ID" value="XM_064995718.1"/>
</dbReference>
<dbReference type="GO" id="GO:0010257">
    <property type="term" value="P:NADH dehydrogenase complex assembly"/>
    <property type="evidence" value="ECO:0007669"/>
    <property type="project" value="TreeGrafter"/>
</dbReference>
<dbReference type="AlphaFoldDB" id="A0AAV5QK95"/>
<feature type="domain" description="NADH:ubiquinone oxidoreductase intermediate-associated protein 30" evidence="5">
    <location>
        <begin position="46"/>
        <end position="216"/>
    </location>
</feature>
<gene>
    <name evidence="6" type="ORF">DASC09_021150</name>
</gene>
<evidence type="ECO:0000259" key="5">
    <source>
        <dbReference type="Pfam" id="PF08547"/>
    </source>
</evidence>
<reference evidence="6 7" key="1">
    <citation type="journal article" date="2023" name="Elife">
        <title>Identification of key yeast species and microbe-microbe interactions impacting larval growth of Drosophila in the wild.</title>
        <authorList>
            <person name="Mure A."/>
            <person name="Sugiura Y."/>
            <person name="Maeda R."/>
            <person name="Honda K."/>
            <person name="Sakurai N."/>
            <person name="Takahashi Y."/>
            <person name="Watada M."/>
            <person name="Katoh T."/>
            <person name="Gotoh A."/>
            <person name="Gotoh Y."/>
            <person name="Taniguchi I."/>
            <person name="Nakamura K."/>
            <person name="Hayashi T."/>
            <person name="Katayama T."/>
            <person name="Uemura T."/>
            <person name="Hattori Y."/>
        </authorList>
    </citation>
    <scope>NUCLEOTIDE SEQUENCE [LARGE SCALE GENOMIC DNA]</scope>
    <source>
        <strain evidence="6 7">SC-9</strain>
    </source>
</reference>
<dbReference type="SUPFAM" id="SSF49785">
    <property type="entry name" value="Galactose-binding domain-like"/>
    <property type="match status" value="1"/>
</dbReference>
<organism evidence="6 7">
    <name type="scientific">Saccharomycopsis crataegensis</name>
    <dbReference type="NCBI Taxonomy" id="43959"/>
    <lineage>
        <taxon>Eukaryota</taxon>
        <taxon>Fungi</taxon>
        <taxon>Dikarya</taxon>
        <taxon>Ascomycota</taxon>
        <taxon>Saccharomycotina</taxon>
        <taxon>Saccharomycetes</taxon>
        <taxon>Saccharomycopsidaceae</taxon>
        <taxon>Saccharomycopsis</taxon>
    </lineage>
</organism>
<evidence type="ECO:0000313" key="6">
    <source>
        <dbReference type="EMBL" id="GMM34790.1"/>
    </source>
</evidence>
<dbReference type="EMBL" id="BTFZ01000003">
    <property type="protein sequence ID" value="GMM34790.1"/>
    <property type="molecule type" value="Genomic_DNA"/>
</dbReference>
<dbReference type="PANTHER" id="PTHR13194:SF18">
    <property type="entry name" value="COMPLEX I INTERMEDIATE-ASSOCIATED PROTEIN 30, MITOCHONDRIAL"/>
    <property type="match status" value="1"/>
</dbReference>
<dbReference type="InterPro" id="IPR008979">
    <property type="entry name" value="Galactose-bd-like_sf"/>
</dbReference>
<comment type="caution">
    <text evidence="6">The sequence shown here is derived from an EMBL/GenBank/DDBJ whole genome shotgun (WGS) entry which is preliminary data.</text>
</comment>
<name>A0AAV5QK95_9ASCO</name>
<evidence type="ECO:0000313" key="7">
    <source>
        <dbReference type="Proteomes" id="UP001360560"/>
    </source>
</evidence>
<comment type="subcellular location">
    <subcellularLocation>
        <location evidence="1">Mitochondrion</location>
    </subcellularLocation>
</comment>
<sequence length="250" mass="28718">MVISGYTHRSTIHINEKLIAIIMFRSLSKVNVFKTPQAKDFQTILDFKRPNELSKCLMRSDEELGGYSTVNFEIDPQEQAAHFHGYLNLDPPADRPDILQSGYAMFRTKDQPQNALFGEKSWDWTNFNQLAMRVKGDHRKYFLNIQADSSLKTDIYQHRLFLNTPGEWETVLVSLDDFVLTNWGIIQDEGGLDKGKVKTFGIGLLDRQFGSYSLHVDWVKVITGESLSKVVNESRKKKQDDDFDFSDAVV</sequence>
<dbReference type="Pfam" id="PF08547">
    <property type="entry name" value="CIA30"/>
    <property type="match status" value="1"/>
</dbReference>
<evidence type="ECO:0000256" key="3">
    <source>
        <dbReference type="ARBA" id="ARBA00023128"/>
    </source>
</evidence>
<dbReference type="GeneID" id="90072769"/>
<dbReference type="InterPro" id="IPR039131">
    <property type="entry name" value="NDUFAF1"/>
</dbReference>
<dbReference type="GO" id="GO:0005739">
    <property type="term" value="C:mitochondrion"/>
    <property type="evidence" value="ECO:0007669"/>
    <property type="project" value="UniProtKB-SubCell"/>
</dbReference>
<dbReference type="GO" id="GO:0006120">
    <property type="term" value="P:mitochondrial electron transport, NADH to ubiquinone"/>
    <property type="evidence" value="ECO:0007669"/>
    <property type="project" value="TreeGrafter"/>
</dbReference>
<keyword evidence="3" id="KW-0496">Mitochondrion</keyword>
<dbReference type="Proteomes" id="UP001360560">
    <property type="component" value="Unassembled WGS sequence"/>
</dbReference>
<comment type="similarity">
    <text evidence="2">Belongs to the CIA30 family.</text>
</comment>
<dbReference type="PANTHER" id="PTHR13194">
    <property type="entry name" value="COMPLEX I INTERMEDIATE-ASSOCIATED PROTEIN 30"/>
    <property type="match status" value="1"/>
</dbReference>
<evidence type="ECO:0000256" key="4">
    <source>
        <dbReference type="ARBA" id="ARBA00023186"/>
    </source>
</evidence>
<keyword evidence="7" id="KW-1185">Reference proteome</keyword>
<dbReference type="GO" id="GO:0051082">
    <property type="term" value="F:unfolded protein binding"/>
    <property type="evidence" value="ECO:0007669"/>
    <property type="project" value="TreeGrafter"/>
</dbReference>
<proteinExistence type="inferred from homology"/>